<protein>
    <submittedName>
        <fullName evidence="1">GpW family head-tail joining protein</fullName>
    </submittedName>
</protein>
<name>A0ABW0HCL8_9HYPH</name>
<dbReference type="RefSeq" id="WP_377009704.1">
    <property type="nucleotide sequence ID" value="NZ_JBHSLV010000030.1"/>
</dbReference>
<reference evidence="2" key="1">
    <citation type="journal article" date="2019" name="Int. J. Syst. Evol. Microbiol.">
        <title>The Global Catalogue of Microorganisms (GCM) 10K type strain sequencing project: providing services to taxonomists for standard genome sequencing and annotation.</title>
        <authorList>
            <consortium name="The Broad Institute Genomics Platform"/>
            <consortium name="The Broad Institute Genome Sequencing Center for Infectious Disease"/>
            <person name="Wu L."/>
            <person name="Ma J."/>
        </authorList>
    </citation>
    <scope>NUCLEOTIDE SEQUENCE [LARGE SCALE GENOMIC DNA]</scope>
    <source>
        <strain evidence="2">CGMCC 1.16326</strain>
    </source>
</reference>
<dbReference type="EMBL" id="JBHSLV010000030">
    <property type="protein sequence ID" value="MFC5394415.1"/>
    <property type="molecule type" value="Genomic_DNA"/>
</dbReference>
<comment type="caution">
    <text evidence="1">The sequence shown here is derived from an EMBL/GenBank/DDBJ whole genome shotgun (WGS) entry which is preliminary data.</text>
</comment>
<organism evidence="1 2">
    <name type="scientific">Bosea vestrisii</name>
    <dbReference type="NCBI Taxonomy" id="151416"/>
    <lineage>
        <taxon>Bacteria</taxon>
        <taxon>Pseudomonadati</taxon>
        <taxon>Pseudomonadota</taxon>
        <taxon>Alphaproteobacteria</taxon>
        <taxon>Hyphomicrobiales</taxon>
        <taxon>Boseaceae</taxon>
        <taxon>Bosea</taxon>
    </lineage>
</organism>
<accession>A0ABW0HCL8</accession>
<evidence type="ECO:0000313" key="2">
    <source>
        <dbReference type="Proteomes" id="UP001596104"/>
    </source>
</evidence>
<dbReference type="Proteomes" id="UP001596104">
    <property type="component" value="Unassembled WGS sequence"/>
</dbReference>
<proteinExistence type="predicted"/>
<evidence type="ECO:0000313" key="1">
    <source>
        <dbReference type="EMBL" id="MFC5394415.1"/>
    </source>
</evidence>
<gene>
    <name evidence="1" type="primary">gpW</name>
    <name evidence="1" type="ORF">ACFPPC_17380</name>
</gene>
<dbReference type="SUPFAM" id="SSF64210">
    <property type="entry name" value="Head-to-tail joining protein W, gpW"/>
    <property type="match status" value="1"/>
</dbReference>
<sequence length="69" mass="7744">MTLEERLAEADAAYHKLLTGRSVSEVVDQNGERVRYTPANAFRLSAYIAELKNQLGRSTGSGPMRFWGR</sequence>
<dbReference type="InterPro" id="IPR036626">
    <property type="entry name" value="GpW_sf"/>
</dbReference>
<dbReference type="Pfam" id="PF02831">
    <property type="entry name" value="gpW"/>
    <property type="match status" value="1"/>
</dbReference>
<dbReference type="InterPro" id="IPR004174">
    <property type="entry name" value="GpW"/>
</dbReference>
<dbReference type="Gene3D" id="3.30.1580.10">
    <property type="entry name" value="Head-to-tail joining protein W"/>
    <property type="match status" value="1"/>
</dbReference>
<keyword evidence="2" id="KW-1185">Reference proteome</keyword>